<dbReference type="InterPro" id="IPR048395">
    <property type="entry name" value="Glyco_hydro_31_C"/>
</dbReference>
<accession>A0A814F5S6</accession>
<dbReference type="Pfam" id="PF21365">
    <property type="entry name" value="Glyco_hydro_31_3rd"/>
    <property type="match status" value="1"/>
</dbReference>
<evidence type="ECO:0000256" key="9">
    <source>
        <dbReference type="RuleBase" id="RU361185"/>
    </source>
</evidence>
<dbReference type="SUPFAM" id="SSF57492">
    <property type="entry name" value="Trefoil"/>
    <property type="match status" value="1"/>
</dbReference>
<feature type="domain" description="P-type" evidence="11">
    <location>
        <begin position="55"/>
        <end position="105"/>
    </location>
</feature>
<dbReference type="Proteomes" id="UP000663852">
    <property type="component" value="Unassembled WGS sequence"/>
</dbReference>
<gene>
    <name evidence="12" type="ORF">EDS130_LOCUS13751</name>
</gene>
<protein>
    <recommendedName>
        <fullName evidence="11">P-type domain-containing protein</fullName>
    </recommendedName>
</protein>
<dbReference type="PROSITE" id="PS51448">
    <property type="entry name" value="P_TREFOIL_2"/>
    <property type="match status" value="1"/>
</dbReference>
<dbReference type="PROSITE" id="PS00129">
    <property type="entry name" value="GLYCOSYL_HYDROL_F31_1"/>
    <property type="match status" value="1"/>
</dbReference>
<proteinExistence type="inferred from homology"/>
<dbReference type="OrthoDB" id="5839090at2759"/>
<dbReference type="CDD" id="cd06602">
    <property type="entry name" value="GH31_MGAM_SI_GAA"/>
    <property type="match status" value="1"/>
</dbReference>
<dbReference type="GO" id="GO:0005975">
    <property type="term" value="P:carbohydrate metabolic process"/>
    <property type="evidence" value="ECO:0007669"/>
    <property type="project" value="InterPro"/>
</dbReference>
<evidence type="ECO:0000256" key="7">
    <source>
        <dbReference type="ARBA" id="ARBA00023295"/>
    </source>
</evidence>
<evidence type="ECO:0000256" key="10">
    <source>
        <dbReference type="SAM" id="Phobius"/>
    </source>
</evidence>
<evidence type="ECO:0000256" key="3">
    <source>
        <dbReference type="ARBA" id="ARBA00022801"/>
    </source>
</evidence>
<keyword evidence="7 9" id="KW-0326">Glycosidase</keyword>
<comment type="caution">
    <text evidence="12">The sequence shown here is derived from an EMBL/GenBank/DDBJ whole genome shotgun (WGS) entry which is preliminary data.</text>
</comment>
<dbReference type="GO" id="GO:0004558">
    <property type="term" value="F:alpha-1,4-glucosidase activity"/>
    <property type="evidence" value="ECO:0007669"/>
    <property type="project" value="TreeGrafter"/>
</dbReference>
<dbReference type="InterPro" id="IPR000519">
    <property type="entry name" value="P_trefoil_dom"/>
</dbReference>
<dbReference type="SUPFAM" id="SSF51011">
    <property type="entry name" value="Glycosyl hydrolase domain"/>
    <property type="match status" value="1"/>
</dbReference>
<dbReference type="Pfam" id="PF00088">
    <property type="entry name" value="Trefoil"/>
    <property type="match status" value="1"/>
</dbReference>
<dbReference type="Gene3D" id="2.60.40.1180">
    <property type="entry name" value="Golgi alpha-mannosidase II"/>
    <property type="match status" value="2"/>
</dbReference>
<keyword evidence="10" id="KW-0812">Transmembrane</keyword>
<dbReference type="GO" id="GO:0016020">
    <property type="term" value="C:membrane"/>
    <property type="evidence" value="ECO:0007669"/>
    <property type="project" value="UniProtKB-SubCell"/>
</dbReference>
<evidence type="ECO:0000313" key="12">
    <source>
        <dbReference type="EMBL" id="CAF0978630.1"/>
    </source>
</evidence>
<evidence type="ECO:0000256" key="5">
    <source>
        <dbReference type="ARBA" id="ARBA00023157"/>
    </source>
</evidence>
<name>A0A814F5S6_ADIRI</name>
<comment type="similarity">
    <text evidence="2 9">Belongs to the glycosyl hydrolase 31 family.</text>
</comment>
<dbReference type="Pfam" id="PF01055">
    <property type="entry name" value="Glyco_hydro_31_2nd"/>
    <property type="match status" value="2"/>
</dbReference>
<evidence type="ECO:0000256" key="2">
    <source>
        <dbReference type="ARBA" id="ARBA00007806"/>
    </source>
</evidence>
<dbReference type="SUPFAM" id="SSF51445">
    <property type="entry name" value="(Trans)glycosidases"/>
    <property type="match status" value="1"/>
</dbReference>
<feature type="transmembrane region" description="Helical" evidence="10">
    <location>
        <begin position="27"/>
        <end position="55"/>
    </location>
</feature>
<reference evidence="12" key="1">
    <citation type="submission" date="2021-02" db="EMBL/GenBank/DDBJ databases">
        <authorList>
            <person name="Nowell W R."/>
        </authorList>
    </citation>
    <scope>NUCLEOTIDE SEQUENCE</scope>
</reference>
<dbReference type="PANTHER" id="PTHR22762:SF133">
    <property type="entry name" value="P-TYPE DOMAIN-CONTAINING PROTEIN"/>
    <property type="match status" value="1"/>
</dbReference>
<dbReference type="CDD" id="cd14752">
    <property type="entry name" value="GH31_N"/>
    <property type="match status" value="1"/>
</dbReference>
<evidence type="ECO:0000256" key="6">
    <source>
        <dbReference type="ARBA" id="ARBA00023180"/>
    </source>
</evidence>
<dbReference type="GO" id="GO:0030246">
    <property type="term" value="F:carbohydrate binding"/>
    <property type="evidence" value="ECO:0007669"/>
    <property type="project" value="InterPro"/>
</dbReference>
<evidence type="ECO:0000256" key="8">
    <source>
        <dbReference type="PROSITE-ProRule" id="PRU00779"/>
    </source>
</evidence>
<dbReference type="EMBL" id="CAJNOJ010000055">
    <property type="protein sequence ID" value="CAF0978630.1"/>
    <property type="molecule type" value="Genomic_DNA"/>
</dbReference>
<dbReference type="InterPro" id="IPR044913">
    <property type="entry name" value="P_trefoil_dom_sf"/>
</dbReference>
<dbReference type="PANTHER" id="PTHR22762">
    <property type="entry name" value="ALPHA-GLUCOSIDASE"/>
    <property type="match status" value="1"/>
</dbReference>
<evidence type="ECO:0000256" key="1">
    <source>
        <dbReference type="ARBA" id="ARBA00004370"/>
    </source>
</evidence>
<dbReference type="InterPro" id="IPR011013">
    <property type="entry name" value="Gal_mutarotase_sf_dom"/>
</dbReference>
<dbReference type="SMART" id="SM00018">
    <property type="entry name" value="PD"/>
    <property type="match status" value="1"/>
</dbReference>
<dbReference type="InterPro" id="IPR000322">
    <property type="entry name" value="Glyco_hydro_31_TIM"/>
</dbReference>
<evidence type="ECO:0000256" key="4">
    <source>
        <dbReference type="ARBA" id="ARBA00023136"/>
    </source>
</evidence>
<dbReference type="FunFam" id="2.60.40.1180:FF:000001">
    <property type="entry name" value="Maltase-glucoamylase, intestinal"/>
    <property type="match status" value="1"/>
</dbReference>
<keyword evidence="5" id="KW-1015">Disulfide bond</keyword>
<keyword evidence="3 9" id="KW-0378">Hydrolase</keyword>
<organism evidence="12 13">
    <name type="scientific">Adineta ricciae</name>
    <name type="common">Rotifer</name>
    <dbReference type="NCBI Taxonomy" id="249248"/>
    <lineage>
        <taxon>Eukaryota</taxon>
        <taxon>Metazoa</taxon>
        <taxon>Spiralia</taxon>
        <taxon>Gnathifera</taxon>
        <taxon>Rotifera</taxon>
        <taxon>Eurotatoria</taxon>
        <taxon>Bdelloidea</taxon>
        <taxon>Adinetida</taxon>
        <taxon>Adinetidae</taxon>
        <taxon>Adineta</taxon>
    </lineage>
</organism>
<dbReference type="Gene3D" id="4.10.110.10">
    <property type="entry name" value="Spasmolytic Protein, domain 1"/>
    <property type="match status" value="1"/>
</dbReference>
<dbReference type="AlphaFoldDB" id="A0A814F5S6"/>
<keyword evidence="6" id="KW-0325">Glycoprotein</keyword>
<keyword evidence="4 10" id="KW-0472">Membrane</keyword>
<dbReference type="InterPro" id="IPR017853">
    <property type="entry name" value="GH"/>
</dbReference>
<keyword evidence="10" id="KW-1133">Transmembrane helix</keyword>
<comment type="caution">
    <text evidence="8">Lacks conserved residue(s) required for the propagation of feature annotation.</text>
</comment>
<dbReference type="InterPro" id="IPR030458">
    <property type="entry name" value="Glyco_hydro_31_AS"/>
</dbReference>
<evidence type="ECO:0000259" key="11">
    <source>
        <dbReference type="PROSITE" id="PS51448"/>
    </source>
</evidence>
<dbReference type="Gene3D" id="2.60.40.1760">
    <property type="entry name" value="glycosyl hydrolase (family 31)"/>
    <property type="match status" value="1"/>
</dbReference>
<dbReference type="Gene3D" id="3.20.20.80">
    <property type="entry name" value="Glycosidases"/>
    <property type="match status" value="2"/>
</dbReference>
<comment type="subcellular location">
    <subcellularLocation>
        <location evidence="1">Membrane</location>
    </subcellularLocation>
</comment>
<dbReference type="CDD" id="cd00111">
    <property type="entry name" value="Trefoil"/>
    <property type="match status" value="1"/>
</dbReference>
<sequence>MAQENTALVSLSGRDTFHNGKSKCSTVWFVIFPWIIPVTIIVIFSLIVISILLVVRVSQSPSHRIDCYPDAVSTFSNYSKEACLKRNCLFDEKATMNTIQCYLKPNCGYRLLSKKQTGAGLRLKLTRNSAIESLFSEPIDNVILDVEYYTNDILRFKLYDQNKPRYEVPIPLSVPLDHVSSPQYEFRYSSNTLPDNLFSFMIKRRSTQTILFDTSLGGLVLNNQFLQIVTRLHSSHIYGFGENNHDILKHNVYERKTWGIFARDQGTNWGSNTNHYSAHPFYVVMEQTSKSDERPSGNMHGVLLLNSNAMDYSFDSIPSLTVRTIGGILDFFVFLGPSPEQVIQQYTWLIGRPLLPPYWSLGFQLSRWGYSNLTHMQTVLERNRNANVPFDVQYADIDYMDARKDFTIDPVNFRGLNEYFLKLNRDGIRTMIILDPTMIDDTKTYAPTVEGIQEDVFIRSDQTNTLMKGACWPGNVFIPDFFTNRTQMWWTRWIQNFRQKNLTFDGLWIDMNEPALFDTNELIPWNSLETGSNHTLKCTQNSFDDPPYRTKAVFRFDQNANRSARLSDHTLCMSVRQGELNKYRHYDVHNLYGWSETRATWNALRSTIEKRSLILSRSTFVGSGQWSSHWFGDNSATWHEMKRSLISMVEFNWFGIPLNGADICGFNEIPTEEMCIRYCIVELLNKFHTFFLLDGYNSVLSIRFHESIVATNNSNKILLLGLNLLWIQLGAFYPFSRIHSSNKQFEQDPASWSQPAVSIMISVLRIRYNLLPYYYTLFYKAHTQGSTIIRPLFHEYPTDKTALDIYLQFLIGSHIMIVPVTDKGARQVRAYIPSSHWYDYYTGALIQAKQQFITLDAPLETIPILLRGGTIVPTQGYASNTKISRTKPFELIIVLNANGEAEGDLFYDDGESLSTIDSRKYYYAIFKWSSANRLFSMDIIANNYTSMSTLILGSLVIYGWNEIPTKLIVDNQNTYSVTKSFRQFIRIETLSLPMAESHRITWEKRL</sequence>
<dbReference type="SUPFAM" id="SSF74650">
    <property type="entry name" value="Galactose mutarotase-like"/>
    <property type="match status" value="1"/>
</dbReference>
<evidence type="ECO:0000313" key="13">
    <source>
        <dbReference type="Proteomes" id="UP000663852"/>
    </source>
</evidence>
<dbReference type="InterPro" id="IPR013780">
    <property type="entry name" value="Glyco_hydro_b"/>
</dbReference>